<dbReference type="EMBL" id="OVEO01000005">
    <property type="protein sequence ID" value="SPQ96144.1"/>
    <property type="molecule type" value="Genomic_DNA"/>
</dbReference>
<accession>A0A3P3Y7R0</accession>
<geneLocation type="mitochondrion" evidence="2"/>
<evidence type="ECO:0000313" key="3">
    <source>
        <dbReference type="Proteomes" id="UP000290189"/>
    </source>
</evidence>
<protein>
    <submittedName>
        <fullName evidence="2">Uncharacterized protein</fullName>
    </submittedName>
</protein>
<reference evidence="2 3" key="1">
    <citation type="submission" date="2018-03" db="EMBL/GenBank/DDBJ databases">
        <authorList>
            <person name="Fogelqvist J."/>
        </authorList>
    </citation>
    <scope>NUCLEOTIDE SEQUENCE [LARGE SCALE GENOMIC DNA]</scope>
</reference>
<sequence>MQRDGVTQGEHGGADRHTPHDAHRASRSPSTGLAVAIMVRPFETLSDDRALQLQEVMYAMLRRRDWYAASRALRALIPNLRAMPIDAFKGMATLAARHPDEQAKVARLYRKLLSIKLLRKGTVQTDLFHETVSFELALLLVRHGMLAQAYDHLNEVMYSGRFRHSGLLPGYAGIVAYELVQSGKANPDPEAMLRGGVAFLQSALKLMPDCHAFLHYLVKARNALRESPLDDIDRFVADSPDNPAGWSILRDHLAEFCPTDTERRLRAALALLRIDPMSNALDDVVSVFREGRLVPPEQLFQLCTERLAYSRCDLLAWRIASELLVNYPGLPKPDEWWLDMHFRHPKRQALSLGLIADDRADIDRVPVQEDTIDMVAHKVVCAGHLLPGGFSSRFVVETVRALQCGGFITVLNRLSATSGRSDVPRILFDVAAGRT</sequence>
<gene>
    <name evidence="2" type="ORF">PLBR_LOCUS3359</name>
</gene>
<feature type="region of interest" description="Disordered" evidence="1">
    <location>
        <begin position="1"/>
        <end position="29"/>
    </location>
</feature>
<name>A0A3P3Y7R0_PLABS</name>
<dbReference type="Proteomes" id="UP000290189">
    <property type="component" value="Unassembled WGS sequence"/>
</dbReference>
<dbReference type="AlphaFoldDB" id="A0A3P3Y7R0"/>
<evidence type="ECO:0000256" key="1">
    <source>
        <dbReference type="SAM" id="MobiDB-lite"/>
    </source>
</evidence>
<keyword evidence="2" id="KW-0496">Mitochondrion</keyword>
<proteinExistence type="predicted"/>
<evidence type="ECO:0000313" key="2">
    <source>
        <dbReference type="EMBL" id="SPQ96144.1"/>
    </source>
</evidence>
<feature type="compositionally biased region" description="Basic and acidic residues" evidence="1">
    <location>
        <begin position="12"/>
        <end position="24"/>
    </location>
</feature>
<organism evidence="2 3">
    <name type="scientific">Plasmodiophora brassicae</name>
    <name type="common">Clubroot disease agent</name>
    <dbReference type="NCBI Taxonomy" id="37360"/>
    <lineage>
        <taxon>Eukaryota</taxon>
        <taxon>Sar</taxon>
        <taxon>Rhizaria</taxon>
        <taxon>Endomyxa</taxon>
        <taxon>Phytomyxea</taxon>
        <taxon>Plasmodiophorida</taxon>
        <taxon>Plasmodiophoridae</taxon>
        <taxon>Plasmodiophora</taxon>
    </lineage>
</organism>